<dbReference type="Proteomes" id="UP001265746">
    <property type="component" value="Unassembled WGS sequence"/>
</dbReference>
<evidence type="ECO:0000256" key="1">
    <source>
        <dbReference type="SAM" id="SignalP"/>
    </source>
</evidence>
<name>A0AAD9S907_PHOAM</name>
<comment type="caution">
    <text evidence="2">The sequence shown here is derived from an EMBL/GenBank/DDBJ whole genome shotgun (WGS) entry which is preliminary data.</text>
</comment>
<dbReference type="EMBL" id="JAUJFL010000006">
    <property type="protein sequence ID" value="KAK2600494.1"/>
    <property type="molecule type" value="Genomic_DNA"/>
</dbReference>
<keyword evidence="1" id="KW-0732">Signal</keyword>
<accession>A0AAD9S907</accession>
<feature type="chain" id="PRO_5042191195" evidence="1">
    <location>
        <begin position="23"/>
        <end position="559"/>
    </location>
</feature>
<dbReference type="AlphaFoldDB" id="A0AAD9S907"/>
<feature type="signal peptide" evidence="1">
    <location>
        <begin position="1"/>
        <end position="22"/>
    </location>
</feature>
<sequence length="559" mass="62170">MRSLRLILGLIGLLSMMVLASANTLSNTVRNASVALGPANKQHVPKPVARIDYPPGPEPNYLDYNFRNPNFCIPLFVLCPRDGNVLQDQAAGWPGGRQNPNFGGHAEEYMFSTQEIWTAFRDGWRHLMNAANAGGYTRDTMPAFRDANQDFVNYAQDHWPMWQPGARFPQQIPPDVWNDNFDPAGWRVEPDWDNIRIFTYPLTFHGRFDGGDSAPQGESMRVVAPGEYRVVFTNTGLYLGVVRLRPGVPNTGQVLDRNTPRAALRSSWMAPVNADQTPDASQGEDGRWNYPGVPIWPSQTPQNFLPPFNVILASVALVQFNRFLGGGSRPPPALQEVADAPLILPPQQLDNGTLCIPSANEASPESAAAHNQGVHCLGWNASSGNVTDPLPGVERDTDNCEAANTRVNRTYQVSCESNWNQGSSFLDYHIAVTGTGQGGYHAKGWCKGIADNMKRYCGGNYNRWGDYNCNVNNASMWTFFTDTSVRGDYLNYVQGIEMSFTLQWPWAESDADHECIAKAIQRGSCVTRGMMPIYPVVCRNKKWFDLTLSEWDWSNLGHA</sequence>
<evidence type="ECO:0000313" key="3">
    <source>
        <dbReference type="Proteomes" id="UP001265746"/>
    </source>
</evidence>
<organism evidence="2 3">
    <name type="scientific">Phomopsis amygdali</name>
    <name type="common">Fusicoccum amygdali</name>
    <dbReference type="NCBI Taxonomy" id="1214568"/>
    <lineage>
        <taxon>Eukaryota</taxon>
        <taxon>Fungi</taxon>
        <taxon>Dikarya</taxon>
        <taxon>Ascomycota</taxon>
        <taxon>Pezizomycotina</taxon>
        <taxon>Sordariomycetes</taxon>
        <taxon>Sordariomycetidae</taxon>
        <taxon>Diaporthales</taxon>
        <taxon>Diaporthaceae</taxon>
        <taxon>Diaporthe</taxon>
    </lineage>
</organism>
<gene>
    <name evidence="2" type="ORF">N8I77_010022</name>
</gene>
<reference evidence="2" key="1">
    <citation type="submission" date="2023-06" db="EMBL/GenBank/DDBJ databases">
        <authorList>
            <person name="Noh H."/>
        </authorList>
    </citation>
    <scope>NUCLEOTIDE SEQUENCE</scope>
    <source>
        <strain evidence="2">DUCC20226</strain>
    </source>
</reference>
<keyword evidence="3" id="KW-1185">Reference proteome</keyword>
<protein>
    <submittedName>
        <fullName evidence="2">Uncharacterized protein</fullName>
    </submittedName>
</protein>
<evidence type="ECO:0000313" key="2">
    <source>
        <dbReference type="EMBL" id="KAK2600494.1"/>
    </source>
</evidence>
<proteinExistence type="predicted"/>